<comment type="similarity">
    <text evidence="3">Belongs to the RETICULATA family.</text>
</comment>
<evidence type="ECO:0000256" key="4">
    <source>
        <dbReference type="ARBA" id="ARBA00022528"/>
    </source>
</evidence>
<dbReference type="GO" id="GO:0099402">
    <property type="term" value="P:plant organ development"/>
    <property type="evidence" value="ECO:0007669"/>
    <property type="project" value="TreeGrafter"/>
</dbReference>
<keyword evidence="6" id="KW-0812">Transmembrane</keyword>
<dbReference type="Pfam" id="PF11891">
    <property type="entry name" value="RETICULATA-like"/>
    <property type="match status" value="1"/>
</dbReference>
<keyword evidence="5" id="KW-0934">Plastid</keyword>
<evidence type="ECO:0000256" key="3">
    <source>
        <dbReference type="ARBA" id="ARBA00010793"/>
    </source>
</evidence>
<dbReference type="AlphaFoldDB" id="A0AAW1QA53"/>
<evidence type="ECO:0000313" key="11">
    <source>
        <dbReference type="EMBL" id="KAK9819258.1"/>
    </source>
</evidence>
<keyword evidence="8" id="KW-1133">Transmembrane helix</keyword>
<dbReference type="PANTHER" id="PTHR31038">
    <property type="entry name" value="EXPRESSED PROTEIN-RELATED"/>
    <property type="match status" value="1"/>
</dbReference>
<dbReference type="Proteomes" id="UP001445335">
    <property type="component" value="Unassembled WGS sequence"/>
</dbReference>
<evidence type="ECO:0000256" key="1">
    <source>
        <dbReference type="ARBA" id="ARBA00004141"/>
    </source>
</evidence>
<feature type="region of interest" description="Disordered" evidence="10">
    <location>
        <begin position="13"/>
        <end position="44"/>
    </location>
</feature>
<accession>A0AAW1QA53</accession>
<evidence type="ECO:0000256" key="2">
    <source>
        <dbReference type="ARBA" id="ARBA00004229"/>
    </source>
</evidence>
<proteinExistence type="inferred from homology"/>
<evidence type="ECO:0000256" key="10">
    <source>
        <dbReference type="SAM" id="MobiDB-lite"/>
    </source>
</evidence>
<keyword evidence="4" id="KW-0150">Chloroplast</keyword>
<evidence type="ECO:0000313" key="12">
    <source>
        <dbReference type="Proteomes" id="UP001445335"/>
    </source>
</evidence>
<dbReference type="GO" id="GO:0009706">
    <property type="term" value="C:chloroplast inner membrane"/>
    <property type="evidence" value="ECO:0007669"/>
    <property type="project" value="TreeGrafter"/>
</dbReference>
<evidence type="ECO:0000256" key="5">
    <source>
        <dbReference type="ARBA" id="ARBA00022640"/>
    </source>
</evidence>
<reference evidence="11 12" key="1">
    <citation type="journal article" date="2024" name="Nat. Commun.">
        <title>Phylogenomics reveals the evolutionary origins of lichenization in chlorophyte algae.</title>
        <authorList>
            <person name="Puginier C."/>
            <person name="Libourel C."/>
            <person name="Otte J."/>
            <person name="Skaloud P."/>
            <person name="Haon M."/>
            <person name="Grisel S."/>
            <person name="Petersen M."/>
            <person name="Berrin J.G."/>
            <person name="Delaux P.M."/>
            <person name="Dal Grande F."/>
            <person name="Keller J."/>
        </authorList>
    </citation>
    <scope>NUCLEOTIDE SEQUENCE [LARGE SCALE GENOMIC DNA]</scope>
    <source>
        <strain evidence="11 12">SAG 245.80</strain>
    </source>
</reference>
<keyword evidence="12" id="KW-1185">Reference proteome</keyword>
<dbReference type="InterPro" id="IPR021825">
    <property type="entry name" value="RETICULATA-related"/>
</dbReference>
<evidence type="ECO:0000256" key="8">
    <source>
        <dbReference type="ARBA" id="ARBA00022989"/>
    </source>
</evidence>
<evidence type="ECO:0000256" key="7">
    <source>
        <dbReference type="ARBA" id="ARBA00022946"/>
    </source>
</evidence>
<organism evidence="11 12">
    <name type="scientific">Elliptochloris bilobata</name>
    <dbReference type="NCBI Taxonomy" id="381761"/>
    <lineage>
        <taxon>Eukaryota</taxon>
        <taxon>Viridiplantae</taxon>
        <taxon>Chlorophyta</taxon>
        <taxon>core chlorophytes</taxon>
        <taxon>Trebouxiophyceae</taxon>
        <taxon>Trebouxiophyceae incertae sedis</taxon>
        <taxon>Elliptochloris clade</taxon>
        <taxon>Elliptochloris</taxon>
    </lineage>
</organism>
<gene>
    <name evidence="11" type="ORF">WJX81_005466</name>
</gene>
<feature type="compositionally biased region" description="Gly residues" evidence="10">
    <location>
        <begin position="16"/>
        <end position="36"/>
    </location>
</feature>
<sequence length="330" mass="34968">MACDLTPESAVAASAGDGGWGGDAGGGDGRGGGGCSEGPDGEDSNEVLSLVQAEELAAARGVQLPDKFFAAAAAGGLYKSVLERYIRLQGSSGLNSFLSRMVPFMRDRLLADPRYCFIVLAEVGIDTGCATVAEVRKRGKDFWAEFEFYLSDLIVGIVLDVVLVTLMAPAAKLGPASARNTNGLRRALGRVPSAVFAQSAPGAPRYRPADRLACMGVKFLEYSLAGMVCGFVGQGFANGLMNLKRHCCGRQEGDVEVPDVVMTALVWGLFMGVSSNLRYQAVFGLERLVDRTIAKRVPNVAYGTSFALRFANNVVGGENFIDMARWAGIQ</sequence>
<protein>
    <submittedName>
        <fullName evidence="11">Uncharacterized protein</fullName>
    </submittedName>
</protein>
<comment type="caution">
    <text evidence="11">The sequence shown here is derived from an EMBL/GenBank/DDBJ whole genome shotgun (WGS) entry which is preliminary data.</text>
</comment>
<dbReference type="EMBL" id="JALJOU010000124">
    <property type="protein sequence ID" value="KAK9819258.1"/>
    <property type="molecule type" value="Genomic_DNA"/>
</dbReference>
<evidence type="ECO:0000256" key="6">
    <source>
        <dbReference type="ARBA" id="ARBA00022692"/>
    </source>
</evidence>
<keyword evidence="9" id="KW-0472">Membrane</keyword>
<evidence type="ECO:0000256" key="9">
    <source>
        <dbReference type="ARBA" id="ARBA00023136"/>
    </source>
</evidence>
<keyword evidence="7" id="KW-0809">Transit peptide</keyword>
<comment type="subcellular location">
    <subcellularLocation>
        <location evidence="1">Membrane</location>
        <topology evidence="1">Multi-pass membrane protein</topology>
    </subcellularLocation>
    <subcellularLocation>
        <location evidence="2">Plastid</location>
        <location evidence="2">Chloroplast</location>
    </subcellularLocation>
</comment>
<name>A0AAW1QA53_9CHLO</name>
<dbReference type="PANTHER" id="PTHR31038:SF10">
    <property type="entry name" value="OS04G0524400 PROTEIN"/>
    <property type="match status" value="1"/>
</dbReference>